<dbReference type="HOGENOM" id="CLU_122293_0_0_11"/>
<dbReference type="Gene3D" id="3.40.50.150">
    <property type="entry name" value="Vaccinia Virus protein VP39"/>
    <property type="match status" value="1"/>
</dbReference>
<keyword evidence="1" id="KW-0808">Transferase</keyword>
<protein>
    <submittedName>
        <fullName evidence="1">Transferase</fullName>
    </submittedName>
</protein>
<dbReference type="AlphaFoldDB" id="A0A066ZA79"/>
<name>A0A066ZA79_9ACTN</name>
<accession>A0A066ZA79</accession>
<keyword evidence="2" id="KW-1185">Reference proteome</keyword>
<dbReference type="eggNOG" id="COG4122">
    <property type="taxonomic scope" value="Bacteria"/>
</dbReference>
<evidence type="ECO:0000313" key="2">
    <source>
        <dbReference type="Proteomes" id="UP000027178"/>
    </source>
</evidence>
<dbReference type="PANTHER" id="PTHR43167:SF1">
    <property type="entry name" value="PUTATIVE (AFU_ORTHOLOGUE AFUA_6G01830)-RELATED"/>
    <property type="match status" value="1"/>
</dbReference>
<dbReference type="InterPro" id="IPR029063">
    <property type="entry name" value="SAM-dependent_MTases_sf"/>
</dbReference>
<dbReference type="RefSeq" id="WP_244305195.1">
    <property type="nucleotide sequence ID" value="NZ_KK853997.1"/>
</dbReference>
<evidence type="ECO:0000313" key="1">
    <source>
        <dbReference type="EMBL" id="KDN87191.1"/>
    </source>
</evidence>
<dbReference type="PATRIC" id="fig|1348663.4.peg.1218"/>
<proteinExistence type="predicted"/>
<dbReference type="PANTHER" id="PTHR43167">
    <property type="entry name" value="PUTATIVE (AFU_ORTHOLOGUE AFUA_6G01830)-RELATED"/>
    <property type="match status" value="1"/>
</dbReference>
<dbReference type="Proteomes" id="UP000027178">
    <property type="component" value="Unassembled WGS sequence"/>
</dbReference>
<reference evidence="1 2" key="1">
    <citation type="submission" date="2014-05" db="EMBL/GenBank/DDBJ databases">
        <title>Draft Genome Sequence of Kitasatospora cheerisanensis KCTC 2395.</title>
        <authorList>
            <person name="Nam D.H."/>
        </authorList>
    </citation>
    <scope>NUCLEOTIDE SEQUENCE [LARGE SCALE GENOMIC DNA]</scope>
    <source>
        <strain evidence="1 2">KCTC 2395</strain>
    </source>
</reference>
<comment type="caution">
    <text evidence="1">The sequence shown here is derived from an EMBL/GenBank/DDBJ whole genome shotgun (WGS) entry which is preliminary data.</text>
</comment>
<dbReference type="EMBL" id="JNBY01000050">
    <property type="protein sequence ID" value="KDN87191.1"/>
    <property type="molecule type" value="Genomic_DNA"/>
</dbReference>
<dbReference type="SUPFAM" id="SSF53335">
    <property type="entry name" value="S-adenosyl-L-methionine-dependent methyltransferases"/>
    <property type="match status" value="1"/>
</dbReference>
<gene>
    <name evidence="1" type="ORF">KCH_12760</name>
</gene>
<dbReference type="GO" id="GO:0016740">
    <property type="term" value="F:transferase activity"/>
    <property type="evidence" value="ECO:0007669"/>
    <property type="project" value="UniProtKB-KW"/>
</dbReference>
<organism evidence="1 2">
    <name type="scientific">Kitasatospora cheerisanensis KCTC 2395</name>
    <dbReference type="NCBI Taxonomy" id="1348663"/>
    <lineage>
        <taxon>Bacteria</taxon>
        <taxon>Bacillati</taxon>
        <taxon>Actinomycetota</taxon>
        <taxon>Actinomycetes</taxon>
        <taxon>Kitasatosporales</taxon>
        <taxon>Streptomycetaceae</taxon>
        <taxon>Kitasatospora</taxon>
    </lineage>
</organism>
<sequence>MGLGWLLAGRRPGVRVVSVEREAERVAAVRELFAEVADLEVVHGDWTEIRRHGPFDLLVLDGGGNGKRSVPADPDLLLNPGGTLVVDDLTPLTAWPPTHQGRPDTGRTVWYDHPSLLTTEVRLAPDFATLLATRRP</sequence>